<dbReference type="AlphaFoldDB" id="A0A0K2X6M2"/>
<evidence type="ECO:0000313" key="5">
    <source>
        <dbReference type="Proteomes" id="UP000041394"/>
    </source>
</evidence>
<dbReference type="Proteomes" id="UP000041394">
    <property type="component" value="Unassembled WGS sequence"/>
</dbReference>
<reference evidence="4" key="2">
    <citation type="submission" date="2014-12" db="EMBL/GenBank/DDBJ databases">
        <authorList>
            <person name="Smet A."/>
        </authorList>
    </citation>
    <scope>NUCLEOTIDE SEQUENCE [LARGE SCALE GENOMIC DNA]</scope>
</reference>
<keyword evidence="4" id="KW-1185">Reference proteome</keyword>
<dbReference type="STRING" id="1578720.HAL011_15820"/>
<gene>
    <name evidence="1" type="ORF">HAL011_15820</name>
    <name evidence="2" type="ORF">HAL013_03160</name>
    <name evidence="3" type="ORF">HAL09_00300</name>
</gene>
<evidence type="ECO:0000313" key="1">
    <source>
        <dbReference type="EMBL" id="CRF41767.1"/>
    </source>
</evidence>
<name>A0A0K2X6M2_9HELI</name>
<proteinExistence type="predicted"/>
<reference evidence="2" key="1">
    <citation type="submission" date="2014-12" db="EMBL/GenBank/DDBJ databases">
        <title>Whole genome sequences of four Staphylococcus schleiferi canine isolates.</title>
        <authorList>
            <person name="Misic A.M."/>
            <person name="Cain C."/>
            <person name="Morris D.O."/>
            <person name="Rankin S."/>
            <person name="Beiting D."/>
        </authorList>
    </citation>
    <scope>NUCLEOTIDE SEQUENCE</scope>
    <source>
        <strain evidence="1">ASB11</strain>
        <strain evidence="2">ASB13</strain>
        <strain evidence="3">ASB9</strain>
    </source>
</reference>
<dbReference type="EMBL" id="CDMH01000014">
    <property type="protein sequence ID" value="CRF42157.1"/>
    <property type="molecule type" value="Genomic_DNA"/>
</dbReference>
<evidence type="ECO:0000313" key="6">
    <source>
        <dbReference type="Proteomes" id="UP000045175"/>
    </source>
</evidence>
<evidence type="ECO:0000313" key="3">
    <source>
        <dbReference type="EMBL" id="CRF43489.1"/>
    </source>
</evidence>
<evidence type="ECO:0000313" key="2">
    <source>
        <dbReference type="EMBL" id="CRF42157.1"/>
    </source>
</evidence>
<sequence length="40" mass="4548">MARWGVFVPFGQKVFTPLGHLSNKPLNESMCIPQEQYLAL</sequence>
<dbReference type="Proteomes" id="UP000038622">
    <property type="component" value="Unassembled WGS sequence"/>
</dbReference>
<organism evidence="2 6">
    <name type="scientific">Helicobacter ailurogastricus</name>
    <dbReference type="NCBI Taxonomy" id="1578720"/>
    <lineage>
        <taxon>Bacteria</taxon>
        <taxon>Pseudomonadati</taxon>
        <taxon>Campylobacterota</taxon>
        <taxon>Epsilonproteobacteria</taxon>
        <taxon>Campylobacterales</taxon>
        <taxon>Helicobacteraceae</taxon>
        <taxon>Helicobacter</taxon>
    </lineage>
</organism>
<dbReference type="Proteomes" id="UP000045175">
    <property type="component" value="Unassembled WGS sequence"/>
</dbReference>
<accession>A0A0K2X6M2</accession>
<reference evidence="5 6" key="3">
    <citation type="submission" date="2014-12" db="EMBL/GenBank/DDBJ databases">
        <authorList>
            <person name="Jaenicke S."/>
        </authorList>
    </citation>
    <scope>NUCLEOTIDE SEQUENCE [LARGE SCALE GENOMIC DNA]</scope>
</reference>
<evidence type="ECO:0000313" key="4">
    <source>
        <dbReference type="Proteomes" id="UP000038622"/>
    </source>
</evidence>
<protein>
    <submittedName>
        <fullName evidence="2">Uncharacterized protein</fullName>
    </submittedName>
</protein>
<dbReference type="EMBL" id="CDMN01000001">
    <property type="protein sequence ID" value="CRF43489.1"/>
    <property type="molecule type" value="Genomic_DNA"/>
</dbReference>
<dbReference type="EMBL" id="CDML01000053">
    <property type="protein sequence ID" value="CRF41767.1"/>
    <property type="molecule type" value="Genomic_DNA"/>
</dbReference>